<evidence type="ECO:0000256" key="1">
    <source>
        <dbReference type="ARBA" id="ARBA00022630"/>
    </source>
</evidence>
<dbReference type="InterPro" id="IPR036188">
    <property type="entry name" value="FAD/NAD-bd_sf"/>
</dbReference>
<feature type="domain" description="FAD-binding" evidence="4">
    <location>
        <begin position="7"/>
        <end position="341"/>
    </location>
</feature>
<accession>A0A428NW87</accession>
<dbReference type="STRING" id="1325734.A0A428NW87"/>
<dbReference type="Proteomes" id="UP000288168">
    <property type="component" value="Unassembled WGS sequence"/>
</dbReference>
<keyword evidence="6" id="KW-1185">Reference proteome</keyword>
<keyword evidence="2" id="KW-0274">FAD</keyword>
<gene>
    <name evidence="5" type="ORF">CEP54_014462</name>
</gene>
<evidence type="ECO:0000313" key="6">
    <source>
        <dbReference type="Proteomes" id="UP000288168"/>
    </source>
</evidence>
<dbReference type="GO" id="GO:0016709">
    <property type="term" value="F:oxidoreductase activity, acting on paired donors, with incorporation or reduction of molecular oxygen, NAD(P)H as one donor, and incorporation of one atom of oxygen"/>
    <property type="evidence" value="ECO:0007669"/>
    <property type="project" value="UniProtKB-ARBA"/>
</dbReference>
<dbReference type="SUPFAM" id="SSF51905">
    <property type="entry name" value="FAD/NAD(P)-binding domain"/>
    <property type="match status" value="1"/>
</dbReference>
<keyword evidence="3" id="KW-0560">Oxidoreductase</keyword>
<dbReference type="PANTHER" id="PTHR43004:SF13">
    <property type="entry name" value="FAD-BINDING DOMAIN-CONTAINING PROTEIN-RELATED"/>
    <property type="match status" value="1"/>
</dbReference>
<protein>
    <recommendedName>
        <fullName evidence="4">FAD-binding domain-containing protein</fullName>
    </recommendedName>
</protein>
<evidence type="ECO:0000259" key="4">
    <source>
        <dbReference type="Pfam" id="PF01494"/>
    </source>
</evidence>
<evidence type="ECO:0000313" key="5">
    <source>
        <dbReference type="EMBL" id="RSL44977.1"/>
    </source>
</evidence>
<dbReference type="InterPro" id="IPR002938">
    <property type="entry name" value="FAD-bd"/>
</dbReference>
<keyword evidence="1" id="KW-0285">Flavoprotein</keyword>
<reference evidence="5 6" key="1">
    <citation type="submission" date="2017-06" db="EMBL/GenBank/DDBJ databases">
        <title>Comparative genomic analysis of Ambrosia Fusariam Clade fungi.</title>
        <authorList>
            <person name="Stajich J.E."/>
            <person name="Carrillo J."/>
            <person name="Kijimoto T."/>
            <person name="Eskalen A."/>
            <person name="O'Donnell K."/>
            <person name="Kasson M."/>
        </authorList>
    </citation>
    <scope>NUCLEOTIDE SEQUENCE [LARGE SCALE GENOMIC DNA]</scope>
    <source>
        <strain evidence="5 6">NRRL62584</strain>
    </source>
</reference>
<evidence type="ECO:0000256" key="2">
    <source>
        <dbReference type="ARBA" id="ARBA00022827"/>
    </source>
</evidence>
<dbReference type="Gene3D" id="3.30.9.10">
    <property type="entry name" value="D-Amino Acid Oxidase, subunit A, domain 2"/>
    <property type="match status" value="1"/>
</dbReference>
<organism evidence="5 6">
    <name type="scientific">Fusarium duplospermum</name>
    <dbReference type="NCBI Taxonomy" id="1325734"/>
    <lineage>
        <taxon>Eukaryota</taxon>
        <taxon>Fungi</taxon>
        <taxon>Dikarya</taxon>
        <taxon>Ascomycota</taxon>
        <taxon>Pezizomycotina</taxon>
        <taxon>Sordariomycetes</taxon>
        <taxon>Hypocreomycetidae</taxon>
        <taxon>Hypocreales</taxon>
        <taxon>Nectriaceae</taxon>
        <taxon>Fusarium</taxon>
        <taxon>Fusarium solani species complex</taxon>
    </lineage>
</organism>
<comment type="caution">
    <text evidence="5">The sequence shown here is derived from an EMBL/GenBank/DDBJ whole genome shotgun (WGS) entry which is preliminary data.</text>
</comment>
<dbReference type="InterPro" id="IPR050641">
    <property type="entry name" value="RIFMO-like"/>
</dbReference>
<evidence type="ECO:0000256" key="3">
    <source>
        <dbReference type="ARBA" id="ARBA00023002"/>
    </source>
</evidence>
<dbReference type="Pfam" id="PF01494">
    <property type="entry name" value="FAD_binding_3"/>
    <property type="match status" value="1"/>
</dbReference>
<dbReference type="PANTHER" id="PTHR43004">
    <property type="entry name" value="TRK SYSTEM POTASSIUM UPTAKE PROTEIN"/>
    <property type="match status" value="1"/>
</dbReference>
<sequence length="578" mass="63881">MSSQFDPVVIIGAGPVGLFTALLLAQSGIRVIVYESEAGIRQSPGAFEYFPAVLEEFSKAGILEAVIVAGEKSQDGCDWRDKDGNIIGGLAPPPDNPHFAVNLPQPELCQVILDAVIETGNGHVHFNHTFRRLQQQDGFVDYWVTNNADDHELQGRCRYLVGADGGTSTVRSNLGIELEGYTWEPWLFVAVDFQYSLGELGWKAANFIVDPEDWGFVVKRGKGASWRMMTGVRRAEASTGKTNTLDKATIEAVRSRLRRLLPGDTSSIQYEAMAPYVAHQRCASSFVQGNALLAGDAAHLNNPVGGLGITTGLLDAAHLAVGLGDFALTSTSDTKFDTYDEATWFISVTKPDGWDMEKFIHEYKTVHAGMTRQGKEHGSSLRHYTQLSNTHKTMQGGIRPEWNYVTCLTFPNLFITHAGLQDPGYRATAGAHIFCRLDQQGCLAKQVAKFSRGQGDKKGKGITTRVLLFHNRNAANDEYSQKWLRKRAEDMTAVVAADGNSTEYVVWQDMTPKNLDFFFRDTQFSGGSWHCYKAVEAFDFDSEDAAVAFLDRRRDKITENGNRQVTIVIGERDIIVAS</sequence>
<dbReference type="EMBL" id="NKCI01000276">
    <property type="protein sequence ID" value="RSL44977.1"/>
    <property type="molecule type" value="Genomic_DNA"/>
</dbReference>
<name>A0A428NW87_9HYPO</name>
<dbReference type="GO" id="GO:0071949">
    <property type="term" value="F:FAD binding"/>
    <property type="evidence" value="ECO:0007669"/>
    <property type="project" value="InterPro"/>
</dbReference>
<dbReference type="PRINTS" id="PR00420">
    <property type="entry name" value="RNGMNOXGNASE"/>
</dbReference>
<dbReference type="OrthoDB" id="2096480at2759"/>
<dbReference type="Gene3D" id="3.50.50.60">
    <property type="entry name" value="FAD/NAD(P)-binding domain"/>
    <property type="match status" value="1"/>
</dbReference>
<dbReference type="AlphaFoldDB" id="A0A428NW87"/>
<proteinExistence type="predicted"/>